<dbReference type="GeneID" id="20247609"/>
<dbReference type="AlphaFoldDB" id="V4C7I4"/>
<dbReference type="RefSeq" id="XP_009051511.1">
    <property type="nucleotide sequence ID" value="XM_009053263.1"/>
</dbReference>
<keyword evidence="1" id="KW-0732">Signal</keyword>
<proteinExistence type="predicted"/>
<reference evidence="2 3" key="1">
    <citation type="journal article" date="2013" name="Nature">
        <title>Insights into bilaterian evolution from three spiralian genomes.</title>
        <authorList>
            <person name="Simakov O."/>
            <person name="Marletaz F."/>
            <person name="Cho S.J."/>
            <person name="Edsinger-Gonzales E."/>
            <person name="Havlak P."/>
            <person name="Hellsten U."/>
            <person name="Kuo D.H."/>
            <person name="Larsson T."/>
            <person name="Lv J."/>
            <person name="Arendt D."/>
            <person name="Savage R."/>
            <person name="Osoegawa K."/>
            <person name="de Jong P."/>
            <person name="Grimwood J."/>
            <person name="Chapman J.A."/>
            <person name="Shapiro H."/>
            <person name="Aerts A."/>
            <person name="Otillar R.P."/>
            <person name="Terry A.Y."/>
            <person name="Boore J.L."/>
            <person name="Grigoriev I.V."/>
            <person name="Lindberg D.R."/>
            <person name="Seaver E.C."/>
            <person name="Weisblat D.A."/>
            <person name="Putnam N.H."/>
            <person name="Rokhsar D.S."/>
        </authorList>
    </citation>
    <scope>NUCLEOTIDE SEQUENCE [LARGE SCALE GENOMIC DNA]</scope>
</reference>
<feature type="signal peptide" evidence="1">
    <location>
        <begin position="1"/>
        <end position="24"/>
    </location>
</feature>
<dbReference type="Proteomes" id="UP000030746">
    <property type="component" value="Unassembled WGS sequence"/>
</dbReference>
<evidence type="ECO:0000313" key="2">
    <source>
        <dbReference type="EMBL" id="ESO97654.1"/>
    </source>
</evidence>
<dbReference type="OMA" id="NINEYCR"/>
<evidence type="ECO:0000313" key="3">
    <source>
        <dbReference type="Proteomes" id="UP000030746"/>
    </source>
</evidence>
<keyword evidence="3" id="KW-1185">Reference proteome</keyword>
<dbReference type="KEGG" id="lgi:LOTGIDRAFT_228271"/>
<dbReference type="EMBL" id="KB201304">
    <property type="protein sequence ID" value="ESO97654.1"/>
    <property type="molecule type" value="Genomic_DNA"/>
</dbReference>
<name>V4C7I4_LOTGI</name>
<organism evidence="2 3">
    <name type="scientific">Lottia gigantea</name>
    <name type="common">Giant owl limpet</name>
    <dbReference type="NCBI Taxonomy" id="225164"/>
    <lineage>
        <taxon>Eukaryota</taxon>
        <taxon>Metazoa</taxon>
        <taxon>Spiralia</taxon>
        <taxon>Lophotrochozoa</taxon>
        <taxon>Mollusca</taxon>
        <taxon>Gastropoda</taxon>
        <taxon>Patellogastropoda</taxon>
        <taxon>Lottioidea</taxon>
        <taxon>Lottiidae</taxon>
        <taxon>Lottia</taxon>
    </lineage>
</organism>
<feature type="chain" id="PRO_5004717348" evidence="1">
    <location>
        <begin position="25"/>
        <end position="493"/>
    </location>
</feature>
<dbReference type="CTD" id="20247609"/>
<dbReference type="HOGENOM" id="CLU_553523_0_0_1"/>
<evidence type="ECO:0000256" key="1">
    <source>
        <dbReference type="SAM" id="SignalP"/>
    </source>
</evidence>
<gene>
    <name evidence="2" type="ORF">LOTGIDRAFT_228271</name>
</gene>
<sequence length="493" mass="53859">MDPFNVFRVTFLGMLICFNANVECGTSGCYNDYQQCYDANVKIERPQSLRGDWTSFCNAANTLDSCLKNDKTSCGLNDAEPQEYSKYVDIATDSKKSCKVVDCATNGQKCTASLASNPKCTDINNLKSLKLAEGVNCCKIGTNTKTCLQDCGDNNIISSDPLLRQSEALCRGYNDYCSGMDSCFADLYQKGGFSDPSTLCKNVDSFIACIENKCANKGQIGRQTLSKIREVYKDICGVVVKYPTVGSCKSFTSCIENAPSLPGTVTGNIPSFMSARDTDRWCQVAKYYISCGVAAKSCNLGADYTSDVSKVQANTNQTCTGVRGPCPSVLGCLKFGNTPIFRDICPKIPEFVTCTDDALKGCGDGSRVNAAYSLSDVKDLYVETCDAMNDELYQCTLVNSCLDLLLPLNAGDMIYELSDQTSWCRNLNRMLKCTADVSTACKQPKSVHDKFMMLYNKVIKLCPDDQNNSSGGQAGARRYFQLKHSTNFIGRST</sequence>
<protein>
    <submittedName>
        <fullName evidence="2">Uncharacterized protein</fullName>
    </submittedName>
</protein>
<accession>V4C7I4</accession>